<dbReference type="Pfam" id="PF01843">
    <property type="entry name" value="DIL"/>
    <property type="match status" value="1"/>
</dbReference>
<dbReference type="FunCoup" id="F6I3M8">
    <property type="interactions" value="3"/>
</dbReference>
<dbReference type="PaxDb" id="29760-VIT_08s0032g00410.t01"/>
<dbReference type="InterPro" id="IPR052072">
    <property type="entry name" value="Vascular_dev_regulator"/>
</dbReference>
<dbReference type="InterPro" id="IPR002710">
    <property type="entry name" value="Dilute_dom"/>
</dbReference>
<reference evidence="4" key="1">
    <citation type="journal article" date="2007" name="Nature">
        <title>The grapevine genome sequence suggests ancestral hexaploidization in major angiosperm phyla.</title>
        <authorList>
            <consortium name="The French-Italian Public Consortium for Grapevine Genome Characterization."/>
            <person name="Jaillon O."/>
            <person name="Aury J.-M."/>
            <person name="Noel B."/>
            <person name="Policriti A."/>
            <person name="Clepet C."/>
            <person name="Casagrande A."/>
            <person name="Choisne N."/>
            <person name="Aubourg S."/>
            <person name="Vitulo N."/>
            <person name="Jubin C."/>
            <person name="Vezzi A."/>
            <person name="Legeai F."/>
            <person name="Hugueney P."/>
            <person name="Dasilva C."/>
            <person name="Horner D."/>
            <person name="Mica E."/>
            <person name="Jublot D."/>
            <person name="Poulain J."/>
            <person name="Bruyere C."/>
            <person name="Billault A."/>
            <person name="Segurens B."/>
            <person name="Gouyvenoux M."/>
            <person name="Ugarte E."/>
            <person name="Cattonaro F."/>
            <person name="Anthouard V."/>
            <person name="Vico V."/>
            <person name="Del Fabbro C."/>
            <person name="Alaux M."/>
            <person name="Di Gaspero G."/>
            <person name="Dumas V."/>
            <person name="Felice N."/>
            <person name="Paillard S."/>
            <person name="Juman I."/>
            <person name="Moroldo M."/>
            <person name="Scalabrin S."/>
            <person name="Canaguier A."/>
            <person name="Le Clainche I."/>
            <person name="Malacrida G."/>
            <person name="Durand E."/>
            <person name="Pesole G."/>
            <person name="Laucou V."/>
            <person name="Chatelet P."/>
            <person name="Merdinoglu D."/>
            <person name="Delledonne M."/>
            <person name="Pezzotti M."/>
            <person name="Lecharny A."/>
            <person name="Scarpelli C."/>
            <person name="Artiguenave F."/>
            <person name="Pe M.E."/>
            <person name="Valle G."/>
            <person name="Morgante M."/>
            <person name="Caboche M."/>
            <person name="Adam-Blondon A.-F."/>
            <person name="Weissenbach J."/>
            <person name="Quetier F."/>
            <person name="Wincker P."/>
        </authorList>
    </citation>
    <scope>NUCLEOTIDE SEQUENCE [LARGE SCALE GENOMIC DNA]</scope>
    <source>
        <strain evidence="4">cv. Pinot noir / PN40024</strain>
    </source>
</reference>
<keyword evidence="1" id="KW-0175">Coiled coil</keyword>
<dbReference type="AlphaFoldDB" id="F6I3M8"/>
<dbReference type="eggNOG" id="KOG0160">
    <property type="taxonomic scope" value="Eukaryota"/>
</dbReference>
<dbReference type="EMBL" id="FN596742">
    <property type="protein sequence ID" value="CCB61538.1"/>
    <property type="molecule type" value="Genomic_DNA"/>
</dbReference>
<feature type="domain" description="Dilute" evidence="2">
    <location>
        <begin position="80"/>
        <end position="330"/>
    </location>
</feature>
<evidence type="ECO:0000313" key="3">
    <source>
        <dbReference type="EMBL" id="CCB61538.1"/>
    </source>
</evidence>
<protein>
    <recommendedName>
        <fullName evidence="2">Dilute domain-containing protein</fullName>
    </recommendedName>
</protein>
<dbReference type="InParanoid" id="F6I3M8"/>
<evidence type="ECO:0000313" key="4">
    <source>
        <dbReference type="Proteomes" id="UP000009183"/>
    </source>
</evidence>
<dbReference type="PANTHER" id="PTHR16027:SF6">
    <property type="entry name" value="DILUTE DOMAIN-CONTAINING PROTEIN"/>
    <property type="match status" value="1"/>
</dbReference>
<evidence type="ECO:0000259" key="2">
    <source>
        <dbReference type="PROSITE" id="PS51126"/>
    </source>
</evidence>
<dbReference type="PROSITE" id="PS51126">
    <property type="entry name" value="DILUTE"/>
    <property type="match status" value="1"/>
</dbReference>
<name>F6I3M8_VITVI</name>
<evidence type="ECO:0000256" key="1">
    <source>
        <dbReference type="SAM" id="Coils"/>
    </source>
</evidence>
<feature type="coiled-coil region" evidence="1">
    <location>
        <begin position="19"/>
        <end position="60"/>
    </location>
</feature>
<sequence>MLNSHSHLKLKTDLANASLLSQTQAAEEAKQACAAAQAQNEELTTKLGDAEKKVDQLEDSVQRFGLCASPQSAGFSFLNGRVLGGLDDLRQVEAKYPALLFKQQLTAFLEKIYGMIRDNLKKEISPLLGLCIQTLNLLLYFHERLKNMHLEHPMKRRSQANAVAQQALIAHWQSIVKSLNYYLKIMKANHVPPFVVCKVFTQIFSFINVQLFNSLLLRRECCSFSNGEFVKTGLAELENWCHEATEEVISSMRVMMTEDSNNAVSSSFLLDDDSSGCLFLPILLSSHTEKFGFEGAFQSPIKVRLLSIEGVGESMNLFIIKHPTKGGTSF</sequence>
<proteinExistence type="predicted"/>
<dbReference type="OrthoDB" id="6108017at2759"/>
<keyword evidence="4" id="KW-1185">Reference proteome</keyword>
<gene>
    <name evidence="3" type="ordered locus">VIT_08s0032g00410</name>
</gene>
<organism evidence="3 4">
    <name type="scientific">Vitis vinifera</name>
    <name type="common">Grape</name>
    <dbReference type="NCBI Taxonomy" id="29760"/>
    <lineage>
        <taxon>Eukaryota</taxon>
        <taxon>Viridiplantae</taxon>
        <taxon>Streptophyta</taxon>
        <taxon>Embryophyta</taxon>
        <taxon>Tracheophyta</taxon>
        <taxon>Spermatophyta</taxon>
        <taxon>Magnoliopsida</taxon>
        <taxon>eudicotyledons</taxon>
        <taxon>Gunneridae</taxon>
        <taxon>Pentapetalae</taxon>
        <taxon>rosids</taxon>
        <taxon>Vitales</taxon>
        <taxon>Vitaceae</taxon>
        <taxon>Viteae</taxon>
        <taxon>Vitis</taxon>
    </lineage>
</organism>
<accession>F6I3M8</accession>
<dbReference type="SMART" id="SM01132">
    <property type="entry name" value="DIL"/>
    <property type="match status" value="1"/>
</dbReference>
<dbReference type="HOGENOM" id="CLU_843106_0_0_1"/>
<dbReference type="PANTHER" id="PTHR16027">
    <property type="entry name" value="DILUTE DOMAIN-CONTAINING PROTEIN YPR089W"/>
    <property type="match status" value="1"/>
</dbReference>
<dbReference type="Proteomes" id="UP000009183">
    <property type="component" value="Chromosome 8"/>
</dbReference>